<gene>
    <name evidence="1" type="ORF">CMV_005431</name>
</gene>
<evidence type="ECO:0000313" key="2">
    <source>
        <dbReference type="Proteomes" id="UP000737018"/>
    </source>
</evidence>
<keyword evidence="2" id="KW-1185">Reference proteome</keyword>
<protein>
    <submittedName>
        <fullName evidence="1">Uncharacterized protein</fullName>
    </submittedName>
</protein>
<comment type="caution">
    <text evidence="1">The sequence shown here is derived from an EMBL/GenBank/DDBJ whole genome shotgun (WGS) entry which is preliminary data.</text>
</comment>
<name>A0A8J4RR38_9ROSI</name>
<dbReference type="Proteomes" id="UP000737018">
    <property type="component" value="Unassembled WGS sequence"/>
</dbReference>
<dbReference type="EMBL" id="JRKL02000487">
    <property type="protein sequence ID" value="KAF3970908.1"/>
    <property type="molecule type" value="Genomic_DNA"/>
</dbReference>
<reference evidence="1" key="1">
    <citation type="submission" date="2020-03" db="EMBL/GenBank/DDBJ databases">
        <title>Castanea mollissima Vanexum genome sequencing.</title>
        <authorList>
            <person name="Staton M."/>
        </authorList>
    </citation>
    <scope>NUCLEOTIDE SEQUENCE</scope>
    <source>
        <tissue evidence="1">Leaf</tissue>
    </source>
</reference>
<evidence type="ECO:0000313" key="1">
    <source>
        <dbReference type="EMBL" id="KAF3970908.1"/>
    </source>
</evidence>
<sequence length="69" mass="7689">MQKEVHEDFHKILLHPCVGRGSNSVVALGLYHKLMIILKVVPNKGTIHFPDGCLSVIVYSYRSLVGSNE</sequence>
<organism evidence="1 2">
    <name type="scientific">Castanea mollissima</name>
    <name type="common">Chinese chestnut</name>
    <dbReference type="NCBI Taxonomy" id="60419"/>
    <lineage>
        <taxon>Eukaryota</taxon>
        <taxon>Viridiplantae</taxon>
        <taxon>Streptophyta</taxon>
        <taxon>Embryophyta</taxon>
        <taxon>Tracheophyta</taxon>
        <taxon>Spermatophyta</taxon>
        <taxon>Magnoliopsida</taxon>
        <taxon>eudicotyledons</taxon>
        <taxon>Gunneridae</taxon>
        <taxon>Pentapetalae</taxon>
        <taxon>rosids</taxon>
        <taxon>fabids</taxon>
        <taxon>Fagales</taxon>
        <taxon>Fagaceae</taxon>
        <taxon>Castanea</taxon>
    </lineage>
</organism>
<proteinExistence type="predicted"/>
<dbReference type="AlphaFoldDB" id="A0A8J4RR38"/>
<accession>A0A8J4RR38</accession>